<dbReference type="Pfam" id="PF03782">
    <property type="entry name" value="AMOP"/>
    <property type="match status" value="1"/>
</dbReference>
<evidence type="ECO:0000256" key="2">
    <source>
        <dbReference type="ARBA" id="ARBA00010198"/>
    </source>
</evidence>
<dbReference type="InterPro" id="IPR036383">
    <property type="entry name" value="TSP1_rpt_sf"/>
</dbReference>
<reference evidence="10" key="1">
    <citation type="submission" date="2025-08" db="UniProtKB">
        <authorList>
            <consortium name="RefSeq"/>
        </authorList>
    </citation>
    <scope>IDENTIFICATION</scope>
    <source>
        <tissue evidence="10">Blood</tissue>
    </source>
</reference>
<keyword evidence="4 7" id="KW-0732">Signal</keyword>
<dbReference type="GeneID" id="116530081"/>
<dbReference type="InterPro" id="IPR005533">
    <property type="entry name" value="AMOP_dom"/>
</dbReference>
<evidence type="ECO:0000256" key="6">
    <source>
        <dbReference type="SAM" id="MobiDB-lite"/>
    </source>
</evidence>
<dbReference type="PANTHER" id="PTHR10239:SF30">
    <property type="entry name" value="ISTHMIN-1"/>
    <property type="match status" value="1"/>
</dbReference>
<dbReference type="CTD" id="140862"/>
<dbReference type="GO" id="GO:0005576">
    <property type="term" value="C:extracellular region"/>
    <property type="evidence" value="ECO:0007669"/>
    <property type="project" value="UniProtKB-SubCell"/>
</dbReference>
<accession>A0A6J3FE67</accession>
<evidence type="ECO:0000256" key="3">
    <source>
        <dbReference type="ARBA" id="ARBA00022525"/>
    </source>
</evidence>
<dbReference type="SMART" id="SM00209">
    <property type="entry name" value="TSP1"/>
    <property type="match status" value="1"/>
</dbReference>
<dbReference type="InterPro" id="IPR000884">
    <property type="entry name" value="TSP1_rpt"/>
</dbReference>
<feature type="compositionally biased region" description="Polar residues" evidence="6">
    <location>
        <begin position="36"/>
        <end position="63"/>
    </location>
</feature>
<comment type="subcellular location">
    <subcellularLocation>
        <location evidence="1">Secreted</location>
    </subcellularLocation>
</comment>
<evidence type="ECO:0000256" key="1">
    <source>
        <dbReference type="ARBA" id="ARBA00004613"/>
    </source>
</evidence>
<proteinExistence type="inferred from homology"/>
<sequence length="464" mass="51607">MVRLAAELLLLLGLLLLTLHITVLRGLGASDGSDAATGNASGAQLQNNLNVGSDATSETSFSLSKEAPGEHLDHQAAHQPFPRPRFRQETGHPSLQRDGPGSFLLDLPNFPDLSKADINGQNPNIQVTIEVVDGPDSEADKVQHPENKPSWSVPSPDWRAWWQRSLSLARANSGDQDYKYDSTSDDGNFLNTPRGWDHTAPGHRTFETKEQPEYDSTDGEGDWSLWSVCSVTCGSGNQKRTRSCGYACTATESRTCDRPNCPGIEDTFRTAATEVSLLAGSEEFNATRLFEVDADSCERWMSCKSEFLKKYMHKVMNDLPSCPCSYPAEVAHSAANVFDRVKRKHFRWKDASGPKEKLEIYKPTARYCIRSMLSLESTTLAAQHCCYGDSRQLITRGTGAGTPNLISTEFSAELHYKVDVLPWVLCKGDWSRYNEARPPNNGLRCAESPPDEDYIKQFREAREY</sequence>
<name>A0A6J3FE67_SAPAP</name>
<dbReference type="Proteomes" id="UP000504640">
    <property type="component" value="Unplaced"/>
</dbReference>
<dbReference type="PROSITE" id="PS50856">
    <property type="entry name" value="AMOP"/>
    <property type="match status" value="1"/>
</dbReference>
<evidence type="ECO:0000259" key="8">
    <source>
        <dbReference type="PROSITE" id="PS50856"/>
    </source>
</evidence>
<evidence type="ECO:0000313" key="10">
    <source>
        <dbReference type="RefSeq" id="XP_032103901.1"/>
    </source>
</evidence>
<keyword evidence="5" id="KW-1015">Disulfide bond</keyword>
<dbReference type="GO" id="GO:0016525">
    <property type="term" value="P:negative regulation of angiogenesis"/>
    <property type="evidence" value="ECO:0007669"/>
    <property type="project" value="TreeGrafter"/>
</dbReference>
<dbReference type="PROSITE" id="PS50092">
    <property type="entry name" value="TSP1"/>
    <property type="match status" value="1"/>
</dbReference>
<feature type="signal peptide" evidence="7">
    <location>
        <begin position="1"/>
        <end position="20"/>
    </location>
</feature>
<organism evidence="9 10">
    <name type="scientific">Sapajus apella</name>
    <name type="common">Brown-capped capuchin</name>
    <name type="synonym">Cebus apella</name>
    <dbReference type="NCBI Taxonomy" id="9515"/>
    <lineage>
        <taxon>Eukaryota</taxon>
        <taxon>Metazoa</taxon>
        <taxon>Chordata</taxon>
        <taxon>Craniata</taxon>
        <taxon>Vertebrata</taxon>
        <taxon>Euteleostomi</taxon>
        <taxon>Mammalia</taxon>
        <taxon>Eutheria</taxon>
        <taxon>Euarchontoglires</taxon>
        <taxon>Primates</taxon>
        <taxon>Haplorrhini</taxon>
        <taxon>Platyrrhini</taxon>
        <taxon>Cebidae</taxon>
        <taxon>Cebinae</taxon>
        <taxon>Sapajus</taxon>
    </lineage>
</organism>
<feature type="compositionally biased region" description="Basic and acidic residues" evidence="6">
    <location>
        <begin position="138"/>
        <end position="147"/>
    </location>
</feature>
<comment type="similarity">
    <text evidence="2">Belongs to the isthmin family.</text>
</comment>
<feature type="domain" description="AMOP" evidence="8">
    <location>
        <begin position="289"/>
        <end position="452"/>
    </location>
</feature>
<dbReference type="PANTHER" id="PTHR10239">
    <property type="entry name" value="ISTHMIN-2"/>
    <property type="match status" value="1"/>
</dbReference>
<keyword evidence="9" id="KW-1185">Reference proteome</keyword>
<feature type="compositionally biased region" description="Basic and acidic residues" evidence="6">
    <location>
        <begin position="67"/>
        <end position="76"/>
    </location>
</feature>
<dbReference type="AlphaFoldDB" id="A0A6J3FE67"/>
<dbReference type="SMART" id="SM00723">
    <property type="entry name" value="AMOP"/>
    <property type="match status" value="1"/>
</dbReference>
<evidence type="ECO:0000313" key="9">
    <source>
        <dbReference type="Proteomes" id="UP000504640"/>
    </source>
</evidence>
<evidence type="ECO:0000256" key="5">
    <source>
        <dbReference type="ARBA" id="ARBA00023157"/>
    </source>
</evidence>
<dbReference type="InterPro" id="IPR051867">
    <property type="entry name" value="Angio_Inhib/Adhesion_GPCR"/>
</dbReference>
<evidence type="ECO:0000256" key="7">
    <source>
        <dbReference type="SAM" id="SignalP"/>
    </source>
</evidence>
<feature type="region of interest" description="Disordered" evidence="6">
    <location>
        <begin position="34"/>
        <end position="103"/>
    </location>
</feature>
<dbReference type="RefSeq" id="XP_032103901.1">
    <property type="nucleotide sequence ID" value="XM_032248010.1"/>
</dbReference>
<dbReference type="Gene3D" id="2.20.100.10">
    <property type="entry name" value="Thrombospondin type-1 (TSP1) repeat"/>
    <property type="match status" value="1"/>
</dbReference>
<keyword evidence="3" id="KW-0964">Secreted</keyword>
<feature type="chain" id="PRO_5026814405" evidence="7">
    <location>
        <begin position="21"/>
        <end position="464"/>
    </location>
</feature>
<evidence type="ECO:0000256" key="4">
    <source>
        <dbReference type="ARBA" id="ARBA00022729"/>
    </source>
</evidence>
<dbReference type="FunFam" id="2.20.100.10:FF:000033">
    <property type="entry name" value="Isthmin 1"/>
    <property type="match status" value="1"/>
</dbReference>
<dbReference type="Pfam" id="PF00090">
    <property type="entry name" value="TSP_1"/>
    <property type="match status" value="1"/>
</dbReference>
<gene>
    <name evidence="10" type="primary">ISM1</name>
</gene>
<feature type="region of interest" description="Disordered" evidence="6">
    <location>
        <begin position="135"/>
        <end position="154"/>
    </location>
</feature>
<protein>
    <submittedName>
        <fullName evidence="10">Isthmin-1</fullName>
    </submittedName>
</protein>
<dbReference type="SUPFAM" id="SSF82895">
    <property type="entry name" value="TSP-1 type 1 repeat"/>
    <property type="match status" value="1"/>
</dbReference>